<keyword evidence="3" id="KW-1185">Reference proteome</keyword>
<accession>A0A3Q1I577</accession>
<protein>
    <recommendedName>
        <fullName evidence="1">Exocyst complex subunit EXOC6/Sec15 C-terminal domain-containing protein</fullName>
    </recommendedName>
</protein>
<name>A0A3Q1I577_9TELE</name>
<dbReference type="AlphaFoldDB" id="A0A3Q1I577"/>
<dbReference type="InterPro" id="IPR046361">
    <property type="entry name" value="EXOC6/Sec15_C"/>
</dbReference>
<dbReference type="Proteomes" id="UP000257200">
    <property type="component" value="Unplaced"/>
</dbReference>
<sequence>MSACKHISTSLMQLLLDPELRQVSMGALQQLNADVQECEGFARAGPVAGFQGDTLLLAFSDLRQLLDLFTQWDWSTYLADYGKPTCKYLRVNPHTALALLEKMRETSRKNNVFAQFRKTDRDRQKLIDTVIKQLRNLIAQHHA</sequence>
<dbReference type="InParanoid" id="A0A3Q1I577"/>
<dbReference type="GO" id="GO:0006893">
    <property type="term" value="P:Golgi to plasma membrane transport"/>
    <property type="evidence" value="ECO:0007669"/>
    <property type="project" value="TreeGrafter"/>
</dbReference>
<reference evidence="2" key="1">
    <citation type="submission" date="2025-08" db="UniProtKB">
        <authorList>
            <consortium name="Ensembl"/>
        </authorList>
    </citation>
    <scope>IDENTIFICATION</scope>
</reference>
<dbReference type="GeneTree" id="ENSGT00390000005739"/>
<dbReference type="PANTHER" id="PTHR12702:SF3">
    <property type="entry name" value="EXOCYST COMPLEX COMPONENT 6B"/>
    <property type="match status" value="1"/>
</dbReference>
<dbReference type="Gene3D" id="1.20.58.670">
    <property type="entry name" value="Dsl1p vesicle tethering complex, Tip20p subunit, domain D"/>
    <property type="match status" value="1"/>
</dbReference>
<dbReference type="InterPro" id="IPR007225">
    <property type="entry name" value="EXOC6/Sec15"/>
</dbReference>
<dbReference type="GO" id="GO:0090522">
    <property type="term" value="P:vesicle tethering involved in exocytosis"/>
    <property type="evidence" value="ECO:0007669"/>
    <property type="project" value="InterPro"/>
</dbReference>
<proteinExistence type="predicted"/>
<dbReference type="GO" id="GO:0016020">
    <property type="term" value="C:membrane"/>
    <property type="evidence" value="ECO:0007669"/>
    <property type="project" value="TreeGrafter"/>
</dbReference>
<dbReference type="GO" id="GO:0006886">
    <property type="term" value="P:intracellular protein transport"/>
    <property type="evidence" value="ECO:0007669"/>
    <property type="project" value="InterPro"/>
</dbReference>
<evidence type="ECO:0000313" key="2">
    <source>
        <dbReference type="Ensembl" id="ENSAPOP00000034760.1"/>
    </source>
</evidence>
<dbReference type="Ensembl" id="ENSAPOT00000030847.1">
    <property type="protein sequence ID" value="ENSAPOP00000034760.1"/>
    <property type="gene ID" value="ENSAPOG00000024251.1"/>
</dbReference>
<dbReference type="Pfam" id="PF04091">
    <property type="entry name" value="Sec15_C"/>
    <property type="match status" value="1"/>
</dbReference>
<organism evidence="2 3">
    <name type="scientific">Acanthochromis polyacanthus</name>
    <name type="common">spiny chromis</name>
    <dbReference type="NCBI Taxonomy" id="80966"/>
    <lineage>
        <taxon>Eukaryota</taxon>
        <taxon>Metazoa</taxon>
        <taxon>Chordata</taxon>
        <taxon>Craniata</taxon>
        <taxon>Vertebrata</taxon>
        <taxon>Euteleostomi</taxon>
        <taxon>Actinopterygii</taxon>
        <taxon>Neopterygii</taxon>
        <taxon>Teleostei</taxon>
        <taxon>Neoteleostei</taxon>
        <taxon>Acanthomorphata</taxon>
        <taxon>Ovalentaria</taxon>
        <taxon>Pomacentridae</taxon>
        <taxon>Acanthochromis</taxon>
    </lineage>
</organism>
<reference evidence="2" key="2">
    <citation type="submission" date="2025-09" db="UniProtKB">
        <authorList>
            <consortium name="Ensembl"/>
        </authorList>
    </citation>
    <scope>IDENTIFICATION</scope>
</reference>
<dbReference type="PANTHER" id="PTHR12702">
    <property type="entry name" value="SEC15"/>
    <property type="match status" value="1"/>
</dbReference>
<feature type="domain" description="Exocyst complex subunit EXOC6/Sec15 C-terminal" evidence="1">
    <location>
        <begin position="2"/>
        <end position="102"/>
    </location>
</feature>
<dbReference type="InterPro" id="IPR042044">
    <property type="entry name" value="EXOC6PINT-1/Sec15/Tip20_C_dom2"/>
</dbReference>
<evidence type="ECO:0000313" key="3">
    <source>
        <dbReference type="Proteomes" id="UP000257200"/>
    </source>
</evidence>
<evidence type="ECO:0000259" key="1">
    <source>
        <dbReference type="Pfam" id="PF04091"/>
    </source>
</evidence>
<dbReference type="GO" id="GO:0000145">
    <property type="term" value="C:exocyst"/>
    <property type="evidence" value="ECO:0007669"/>
    <property type="project" value="TreeGrafter"/>
</dbReference>
<dbReference type="STRING" id="80966.ENSAPOP00000034760"/>